<dbReference type="PROSITE" id="PS50902">
    <property type="entry name" value="FLAVODOXIN_LIKE"/>
    <property type="match status" value="1"/>
</dbReference>
<proteinExistence type="predicted"/>
<gene>
    <name evidence="6" type="ORF">ebA3193</name>
</gene>
<keyword evidence="1" id="KW-0285">Flavoprotein</keyword>
<dbReference type="InterPro" id="IPR008254">
    <property type="entry name" value="Flavodoxin/NO_synth"/>
</dbReference>
<organism evidence="6 7">
    <name type="scientific">Aromatoleum aromaticum (strain DSM 19018 / LMG 30748 / EbN1)</name>
    <name type="common">Azoarcus sp. (strain EbN1)</name>
    <dbReference type="NCBI Taxonomy" id="76114"/>
    <lineage>
        <taxon>Bacteria</taxon>
        <taxon>Pseudomonadati</taxon>
        <taxon>Pseudomonadota</taxon>
        <taxon>Betaproteobacteria</taxon>
        <taxon>Rhodocyclales</taxon>
        <taxon>Rhodocyclaceae</taxon>
        <taxon>Aromatoleum</taxon>
    </lineage>
</organism>
<dbReference type="KEGG" id="eba:ebA3193"/>
<dbReference type="STRING" id="76114.ebA3193"/>
<dbReference type="OrthoDB" id="9816402at2"/>
<dbReference type="eggNOG" id="COG3182">
    <property type="taxonomic scope" value="Bacteria"/>
</dbReference>
<dbReference type="RefSeq" id="WP_011237635.1">
    <property type="nucleotide sequence ID" value="NC_006513.1"/>
</dbReference>
<keyword evidence="2" id="KW-0288">FMN</keyword>
<feature type="transmembrane region" description="Helical" evidence="3">
    <location>
        <begin position="123"/>
        <end position="144"/>
    </location>
</feature>
<dbReference type="HOGENOM" id="CLU_001570_17_4_4"/>
<dbReference type="AlphaFoldDB" id="Q5P442"/>
<dbReference type="InterPro" id="IPR039261">
    <property type="entry name" value="FNR_nucleotide-bd"/>
</dbReference>
<evidence type="ECO:0000256" key="2">
    <source>
        <dbReference type="ARBA" id="ARBA00022643"/>
    </source>
</evidence>
<dbReference type="InterPro" id="IPR017927">
    <property type="entry name" value="FAD-bd_FR_type"/>
</dbReference>
<keyword evidence="3" id="KW-0472">Membrane</keyword>
<name>Q5P442_AROAE</name>
<dbReference type="InterPro" id="IPR017938">
    <property type="entry name" value="Riboflavin_synthase-like_b-brl"/>
</dbReference>
<reference evidence="6 7" key="1">
    <citation type="journal article" date="2005" name="Arch. Microbiol.">
        <title>The genome sequence of an anaerobic aromatic-degrading denitrifying bacterium, strain EbN1.</title>
        <authorList>
            <person name="Rabus R."/>
            <person name="Kube M."/>
            <person name="Heider J."/>
            <person name="Beck A."/>
            <person name="Heitmann K."/>
            <person name="Widdel F."/>
            <person name="Reinhardt R."/>
        </authorList>
    </citation>
    <scope>NUCLEOTIDE SEQUENCE [LARGE SCALE GENOMIC DNA]</scope>
    <source>
        <strain evidence="6 7">EbN1</strain>
    </source>
</reference>
<dbReference type="GO" id="GO:0010181">
    <property type="term" value="F:FMN binding"/>
    <property type="evidence" value="ECO:0007669"/>
    <property type="project" value="InterPro"/>
</dbReference>
<feature type="domain" description="Flavodoxin-like" evidence="4">
    <location>
        <begin position="335"/>
        <end position="470"/>
    </location>
</feature>
<evidence type="ECO:0000259" key="5">
    <source>
        <dbReference type="PROSITE" id="PS51384"/>
    </source>
</evidence>
<dbReference type="PRINTS" id="PR00371">
    <property type="entry name" value="FPNCR"/>
</dbReference>
<dbReference type="CDD" id="cd06201">
    <property type="entry name" value="SiR_like2"/>
    <property type="match status" value="1"/>
</dbReference>
<dbReference type="InterPro" id="IPR001709">
    <property type="entry name" value="Flavoprot_Pyr_Nucl_cyt_Rdtase"/>
</dbReference>
<dbReference type="InterPro" id="IPR005625">
    <property type="entry name" value="PepSY-ass_TM"/>
</dbReference>
<dbReference type="PANTHER" id="PTHR19384">
    <property type="entry name" value="NITRIC OXIDE SYNTHASE-RELATED"/>
    <property type="match status" value="1"/>
</dbReference>
<dbReference type="Gene3D" id="2.40.30.10">
    <property type="entry name" value="Translation factors"/>
    <property type="match status" value="1"/>
</dbReference>
<dbReference type="Pfam" id="PF03929">
    <property type="entry name" value="PepSY_TM"/>
    <property type="match status" value="1"/>
</dbReference>
<dbReference type="GO" id="GO:0050660">
    <property type="term" value="F:flavin adenine dinucleotide binding"/>
    <property type="evidence" value="ECO:0007669"/>
    <property type="project" value="TreeGrafter"/>
</dbReference>
<evidence type="ECO:0000313" key="7">
    <source>
        <dbReference type="Proteomes" id="UP000006552"/>
    </source>
</evidence>
<dbReference type="Gene3D" id="3.40.50.80">
    <property type="entry name" value="Nucleotide-binding domain of ferredoxin-NADP reductase (FNR) module"/>
    <property type="match status" value="1"/>
</dbReference>
<keyword evidence="3" id="KW-1133">Transmembrane helix</keyword>
<protein>
    <submittedName>
        <fullName evidence="6">Oxidoreductase, FAD-binding</fullName>
    </submittedName>
</protein>
<dbReference type="Pfam" id="PF00258">
    <property type="entry name" value="Flavodoxin_1"/>
    <property type="match status" value="1"/>
</dbReference>
<keyword evidence="3" id="KW-0812">Transmembrane</keyword>
<dbReference type="Pfam" id="PF00175">
    <property type="entry name" value="NAD_binding_1"/>
    <property type="match status" value="1"/>
</dbReference>
<dbReference type="eggNOG" id="COG0369">
    <property type="taxonomic scope" value="Bacteria"/>
</dbReference>
<dbReference type="SUPFAM" id="SSF52343">
    <property type="entry name" value="Ferredoxin reductase-like, C-terminal NADP-linked domain"/>
    <property type="match status" value="1"/>
</dbReference>
<feature type="transmembrane region" description="Helical" evidence="3">
    <location>
        <begin position="172"/>
        <end position="195"/>
    </location>
</feature>
<accession>Q5P442</accession>
<dbReference type="Proteomes" id="UP000006552">
    <property type="component" value="Chromosome"/>
</dbReference>
<dbReference type="GO" id="GO:0004783">
    <property type="term" value="F:sulfite reductase (NADPH) activity"/>
    <property type="evidence" value="ECO:0007669"/>
    <property type="project" value="TreeGrafter"/>
</dbReference>
<dbReference type="SUPFAM" id="SSF52218">
    <property type="entry name" value="Flavoproteins"/>
    <property type="match status" value="1"/>
</dbReference>
<dbReference type="GO" id="GO:0005829">
    <property type="term" value="C:cytosol"/>
    <property type="evidence" value="ECO:0007669"/>
    <property type="project" value="TreeGrafter"/>
</dbReference>
<dbReference type="InterPro" id="IPR029039">
    <property type="entry name" value="Flavoprotein-like_sf"/>
</dbReference>
<dbReference type="SUPFAM" id="SSF63380">
    <property type="entry name" value="Riboflavin synthase domain-like"/>
    <property type="match status" value="1"/>
</dbReference>
<evidence type="ECO:0000313" key="6">
    <source>
        <dbReference type="EMBL" id="CAI07921.1"/>
    </source>
</evidence>
<sequence length="741" mass="80676">MLRQLHSLSGLIATLLLVVLALSGTVLSLDPALERLGATVPADGRISVATLAGRVAQHYATVEQIERKSSGSIIVYYTQNGQPGVDRVDPLSGRGIAPYAPSTFSRWVKDLHRSLLADTPGRAVVGITALTMLVLCISGAVLLARRVGGWRHIGRPLHGGLTQRWHAQVGRIAVLGLLLSALTGIYMSAVTFGFISDGMQSEADFPQEKVGGPAAPITALPALLATDLNDLRELVYPNPNDPSDVYSLQTAQGEAYVDQASGALLSYRAHDNVRRTYELIYQLHTGEGLWWLGLLLGLCALSVPLMSATGALTWWQRRQSKPRIAHNSGAQSADTIVLVGSENNSTWGFANVLHEALRQAGLRVHTAPMNQLASEYRSAERLFILTSTYGDGDAPSSANQFLTRLAKAKVNPKLGFVVLGFGDRQFPQFCKFAKDTEAALVARGWRPLLALETIDRQSTQAFARWGNKLGRLIGRELTLLHTPKRPRTDSFQLVERIDYGEQVDAPTSILRFTAVARSDTMGRLIGLFGGNRLPYFEAGDLVGILPPGSPIPRFYSLATGSSDGVLEICVRRHPEGLCSRFLHGLKVGDRIDGFIQLHPDFRPASGKAPVILIGAGTGIGPLAGFIRHNEGKHPMYLYWGGRDPASDFLYEPELNQYLADGRLTQLHAAFSRVQDGAYVQERIVDDATQMRQLIESGAQVLVCGSRAMANSIIKVLDEILAPLNLDVSTLKMQGRFREDVF</sequence>
<dbReference type="InterPro" id="IPR001433">
    <property type="entry name" value="OxRdtase_FAD/NAD-bd"/>
</dbReference>
<dbReference type="EMBL" id="CR555306">
    <property type="protein sequence ID" value="CAI07921.1"/>
    <property type="molecule type" value="Genomic_DNA"/>
</dbReference>
<evidence type="ECO:0000256" key="3">
    <source>
        <dbReference type="SAM" id="Phobius"/>
    </source>
</evidence>
<evidence type="ECO:0000259" key="4">
    <source>
        <dbReference type="PROSITE" id="PS50902"/>
    </source>
</evidence>
<keyword evidence="7" id="KW-1185">Reference proteome</keyword>
<feature type="domain" description="FAD-binding FR-type" evidence="5">
    <location>
        <begin position="486"/>
        <end position="604"/>
    </location>
</feature>
<dbReference type="Gene3D" id="3.40.50.360">
    <property type="match status" value="1"/>
</dbReference>
<evidence type="ECO:0000256" key="1">
    <source>
        <dbReference type="ARBA" id="ARBA00022630"/>
    </source>
</evidence>
<dbReference type="PROSITE" id="PS51384">
    <property type="entry name" value="FAD_FR"/>
    <property type="match status" value="1"/>
</dbReference>